<evidence type="ECO:0000256" key="3">
    <source>
        <dbReference type="ARBA" id="ARBA00022723"/>
    </source>
</evidence>
<dbReference type="Proteomes" id="UP001178461">
    <property type="component" value="Chromosome 2"/>
</dbReference>
<evidence type="ECO:0000313" key="11">
    <source>
        <dbReference type="EMBL" id="CAI5768077.1"/>
    </source>
</evidence>
<dbReference type="Pfam" id="PF15227">
    <property type="entry name" value="zf-C3HC4_4"/>
    <property type="match status" value="1"/>
</dbReference>
<accession>A0AA35JXP8</accession>
<evidence type="ECO:0000259" key="10">
    <source>
        <dbReference type="PROSITE" id="PS50188"/>
    </source>
</evidence>
<comment type="similarity">
    <text evidence="1">Belongs to the ohanin/vespryn family.</text>
</comment>
<dbReference type="PRINTS" id="PR01407">
    <property type="entry name" value="BUTYPHLNCDUF"/>
</dbReference>
<evidence type="ECO:0000256" key="6">
    <source>
        <dbReference type="ARBA" id="ARBA00034460"/>
    </source>
</evidence>
<reference evidence="11" key="1">
    <citation type="submission" date="2022-12" db="EMBL/GenBank/DDBJ databases">
        <authorList>
            <person name="Alioto T."/>
            <person name="Alioto T."/>
            <person name="Gomez Garrido J."/>
        </authorList>
    </citation>
    <scope>NUCLEOTIDE SEQUENCE</scope>
</reference>
<dbReference type="SUPFAM" id="SSF49899">
    <property type="entry name" value="Concanavalin A-like lectins/glucanases"/>
    <property type="match status" value="1"/>
</dbReference>
<dbReference type="SUPFAM" id="SSF57850">
    <property type="entry name" value="RING/U-box"/>
    <property type="match status" value="1"/>
</dbReference>
<dbReference type="InterPro" id="IPR001870">
    <property type="entry name" value="B30.2/SPRY"/>
</dbReference>
<evidence type="ECO:0000256" key="4">
    <source>
        <dbReference type="ARBA" id="ARBA00022771"/>
    </source>
</evidence>
<comment type="function">
    <text evidence="6">Neurotoxin that produces dose-dependent hypolocomotion and hyperalgesia in mice. May directly act on the central nervous system, as it is 6500-fold more potent when administered intracerebroventricularly than intraperitoneal.</text>
</comment>
<dbReference type="SMART" id="SM00589">
    <property type="entry name" value="PRY"/>
    <property type="match status" value="1"/>
</dbReference>
<dbReference type="PROSITE" id="PS50119">
    <property type="entry name" value="ZF_BBOX"/>
    <property type="match status" value="1"/>
</dbReference>
<dbReference type="SUPFAM" id="SSF57845">
    <property type="entry name" value="B-box zinc-binding domain"/>
    <property type="match status" value="1"/>
</dbReference>
<evidence type="ECO:0000256" key="5">
    <source>
        <dbReference type="ARBA" id="ARBA00022833"/>
    </source>
</evidence>
<dbReference type="InterPro" id="IPR050143">
    <property type="entry name" value="TRIM/RBCC"/>
</dbReference>
<evidence type="ECO:0000256" key="1">
    <source>
        <dbReference type="ARBA" id="ARBA00009651"/>
    </source>
</evidence>
<feature type="domain" description="B30.2/SPRY" evidence="10">
    <location>
        <begin position="255"/>
        <end position="444"/>
    </location>
</feature>
<evidence type="ECO:0000259" key="9">
    <source>
        <dbReference type="PROSITE" id="PS50119"/>
    </source>
</evidence>
<dbReference type="InterPro" id="IPR013083">
    <property type="entry name" value="Znf_RING/FYVE/PHD"/>
</dbReference>
<dbReference type="InterPro" id="IPR043136">
    <property type="entry name" value="B30.2/SPRY_sf"/>
</dbReference>
<dbReference type="PROSITE" id="PS00518">
    <property type="entry name" value="ZF_RING_1"/>
    <property type="match status" value="1"/>
</dbReference>
<protein>
    <submittedName>
        <fullName evidence="11">Finger RFP-like</fullName>
    </submittedName>
</protein>
<dbReference type="PROSITE" id="PS50188">
    <property type="entry name" value="B302_SPRY"/>
    <property type="match status" value="1"/>
</dbReference>
<sequence>MAAEDTLKMFEVEVTCSICLQYFTDPVILDCGHNFCHHCVFKYWKDFVRDRSCPECRWVVEPDRLITNKPLENLARFLRDQAKQAKGGGEGTCYRHPEPPTSFCKTDQALVCSVCVESAEHKAHDVVPMEQAAQETKKLTEKLMQETLSKFDELRQFLLSEEHTMVGKLRDILKEIVTRRDNHMSKLFREVSSCEILVRELEKKFCQPVSELLQDAGNTMEKFHQATPFQCVSPFSPKQLWEIWDVTDANISLESAVKQFKDALESRFSLQEAIVAFDPETAHPRLVLSKDCKSVRLADKTQELPKSRKRFEANLFLLGCEEFAVGRNYWDVAVGSEGEWAVGVARKSVKRKDVAAISYKVGIWAIGKRGSQYAVFNPPDFPPLSSVQELKKVRVSLNCDGRHVAFFDADDAALLFQTPITTIARESFLPFFHVSNKAVLTLPR</sequence>
<keyword evidence="4 7" id="KW-0863">Zinc-finger</keyword>
<dbReference type="AlphaFoldDB" id="A0AA35JXP8"/>
<dbReference type="SMART" id="SM00336">
    <property type="entry name" value="BBOX"/>
    <property type="match status" value="1"/>
</dbReference>
<keyword evidence="5" id="KW-0862">Zinc</keyword>
<dbReference type="InterPro" id="IPR003879">
    <property type="entry name" value="Butyrophylin_SPRY"/>
</dbReference>
<keyword evidence="12" id="KW-1185">Reference proteome</keyword>
<feature type="domain" description="B box-type" evidence="9">
    <location>
        <begin position="93"/>
        <end position="129"/>
    </location>
</feature>
<name>A0AA35JXP8_9SAUR</name>
<dbReference type="Pfam" id="PF00622">
    <property type="entry name" value="SPRY"/>
    <property type="match status" value="1"/>
</dbReference>
<dbReference type="SMART" id="SM00184">
    <property type="entry name" value="RING"/>
    <property type="match status" value="1"/>
</dbReference>
<gene>
    <name evidence="11" type="ORF">PODLI_1B008180</name>
</gene>
<dbReference type="Pfam" id="PF13765">
    <property type="entry name" value="PRY"/>
    <property type="match status" value="1"/>
</dbReference>
<evidence type="ECO:0000313" key="12">
    <source>
        <dbReference type="Proteomes" id="UP001178461"/>
    </source>
</evidence>
<dbReference type="GO" id="GO:0008270">
    <property type="term" value="F:zinc ion binding"/>
    <property type="evidence" value="ECO:0007669"/>
    <property type="project" value="UniProtKB-KW"/>
</dbReference>
<evidence type="ECO:0000256" key="2">
    <source>
        <dbReference type="ARBA" id="ARBA00022699"/>
    </source>
</evidence>
<evidence type="ECO:0000259" key="8">
    <source>
        <dbReference type="PROSITE" id="PS50089"/>
    </source>
</evidence>
<keyword evidence="3" id="KW-0479">Metal-binding</keyword>
<dbReference type="InterPro" id="IPR013320">
    <property type="entry name" value="ConA-like_dom_sf"/>
</dbReference>
<dbReference type="InterPro" id="IPR000315">
    <property type="entry name" value="Znf_B-box"/>
</dbReference>
<proteinExistence type="inferred from homology"/>
<dbReference type="Gene3D" id="3.30.40.10">
    <property type="entry name" value="Zinc/RING finger domain, C3HC4 (zinc finger)"/>
    <property type="match status" value="1"/>
</dbReference>
<dbReference type="Gene3D" id="2.60.120.920">
    <property type="match status" value="1"/>
</dbReference>
<dbReference type="InterPro" id="IPR017907">
    <property type="entry name" value="Znf_RING_CS"/>
</dbReference>
<dbReference type="PANTHER" id="PTHR24103">
    <property type="entry name" value="E3 UBIQUITIN-PROTEIN LIGASE TRIM"/>
    <property type="match status" value="1"/>
</dbReference>
<dbReference type="PROSITE" id="PS50089">
    <property type="entry name" value="ZF_RING_2"/>
    <property type="match status" value="1"/>
</dbReference>
<feature type="domain" description="RING-type" evidence="8">
    <location>
        <begin position="16"/>
        <end position="57"/>
    </location>
</feature>
<evidence type="ECO:0000256" key="7">
    <source>
        <dbReference type="PROSITE-ProRule" id="PRU00024"/>
    </source>
</evidence>
<keyword evidence="2" id="KW-0800">Toxin</keyword>
<dbReference type="InterPro" id="IPR006574">
    <property type="entry name" value="PRY"/>
</dbReference>
<dbReference type="Pfam" id="PF00643">
    <property type="entry name" value="zf-B_box"/>
    <property type="match status" value="1"/>
</dbReference>
<dbReference type="SMART" id="SM00449">
    <property type="entry name" value="SPRY"/>
    <property type="match status" value="1"/>
</dbReference>
<dbReference type="InterPro" id="IPR001841">
    <property type="entry name" value="Znf_RING"/>
</dbReference>
<keyword evidence="2" id="KW-0528">Neurotoxin</keyword>
<organism evidence="11 12">
    <name type="scientific">Podarcis lilfordi</name>
    <name type="common">Lilford's wall lizard</name>
    <dbReference type="NCBI Taxonomy" id="74358"/>
    <lineage>
        <taxon>Eukaryota</taxon>
        <taxon>Metazoa</taxon>
        <taxon>Chordata</taxon>
        <taxon>Craniata</taxon>
        <taxon>Vertebrata</taxon>
        <taxon>Euteleostomi</taxon>
        <taxon>Lepidosauria</taxon>
        <taxon>Squamata</taxon>
        <taxon>Bifurcata</taxon>
        <taxon>Unidentata</taxon>
        <taxon>Episquamata</taxon>
        <taxon>Laterata</taxon>
        <taxon>Lacertibaenia</taxon>
        <taxon>Lacertidae</taxon>
        <taxon>Podarcis</taxon>
    </lineage>
</organism>
<dbReference type="EMBL" id="OX395127">
    <property type="protein sequence ID" value="CAI5768077.1"/>
    <property type="molecule type" value="Genomic_DNA"/>
</dbReference>
<dbReference type="Gene3D" id="3.30.160.60">
    <property type="entry name" value="Classic Zinc Finger"/>
    <property type="match status" value="1"/>
</dbReference>
<dbReference type="InterPro" id="IPR003877">
    <property type="entry name" value="SPRY_dom"/>
</dbReference>